<protein>
    <submittedName>
        <fullName evidence="1">Uncharacterized protein</fullName>
    </submittedName>
</protein>
<reference evidence="1" key="1">
    <citation type="submission" date="2019-07" db="EMBL/GenBank/DDBJ databases">
        <authorList>
            <person name="Dittberner H."/>
        </authorList>
    </citation>
    <scope>NUCLEOTIDE SEQUENCE [LARGE SCALE GENOMIC DNA]</scope>
</reference>
<sequence>MHCSESCYWQAQTSSYDSLEFSSGSPDGLDLAPLEDLNPYKDQAQGACFLTLIRNKALQFERNSAEESFSGRSSTVTTTGGGAKIRSEFKKCKAVKELRGEQRMV</sequence>
<dbReference type="Proteomes" id="UP000489600">
    <property type="component" value="Unassembled WGS sequence"/>
</dbReference>
<name>A0A565CGQ0_9BRAS</name>
<evidence type="ECO:0000313" key="1">
    <source>
        <dbReference type="EMBL" id="VVB12764.1"/>
    </source>
</evidence>
<comment type="caution">
    <text evidence="1">The sequence shown here is derived from an EMBL/GenBank/DDBJ whole genome shotgun (WGS) entry which is preliminary data.</text>
</comment>
<evidence type="ECO:0000313" key="2">
    <source>
        <dbReference type="Proteomes" id="UP000489600"/>
    </source>
</evidence>
<proteinExistence type="predicted"/>
<gene>
    <name evidence="1" type="ORF">ANE_LOCUS23208</name>
</gene>
<dbReference type="EMBL" id="CABITT030000007">
    <property type="protein sequence ID" value="VVB12764.1"/>
    <property type="molecule type" value="Genomic_DNA"/>
</dbReference>
<dbReference type="OrthoDB" id="760436at2759"/>
<dbReference type="AlphaFoldDB" id="A0A565CGQ0"/>
<keyword evidence="2" id="KW-1185">Reference proteome</keyword>
<accession>A0A565CGQ0</accession>
<organism evidence="1 2">
    <name type="scientific">Arabis nemorensis</name>
    <dbReference type="NCBI Taxonomy" id="586526"/>
    <lineage>
        <taxon>Eukaryota</taxon>
        <taxon>Viridiplantae</taxon>
        <taxon>Streptophyta</taxon>
        <taxon>Embryophyta</taxon>
        <taxon>Tracheophyta</taxon>
        <taxon>Spermatophyta</taxon>
        <taxon>Magnoliopsida</taxon>
        <taxon>eudicotyledons</taxon>
        <taxon>Gunneridae</taxon>
        <taxon>Pentapetalae</taxon>
        <taxon>rosids</taxon>
        <taxon>malvids</taxon>
        <taxon>Brassicales</taxon>
        <taxon>Brassicaceae</taxon>
        <taxon>Arabideae</taxon>
        <taxon>Arabis</taxon>
    </lineage>
</organism>